<dbReference type="Proteomes" id="UP000253846">
    <property type="component" value="Unassembled WGS sequence"/>
</dbReference>
<feature type="transmembrane region" description="Helical" evidence="1">
    <location>
        <begin position="7"/>
        <end position="27"/>
    </location>
</feature>
<dbReference type="EMBL" id="UFTD01000002">
    <property type="protein sequence ID" value="SSZ40612.1"/>
    <property type="molecule type" value="Genomic_DNA"/>
</dbReference>
<name>A0A336NEB4_BARGR</name>
<keyword evidence="1" id="KW-1133">Transmembrane helix</keyword>
<sequence length="62" mass="6906">MVGRVVSGLITLLISVIGLLFLGIGFFDNYTLITIPWALIDFIFILTGNFRDKDLETKMGVN</sequence>
<organism evidence="2 3">
    <name type="scientific">Bartonella grahamii</name>
    <dbReference type="NCBI Taxonomy" id="33045"/>
    <lineage>
        <taxon>Bacteria</taxon>
        <taxon>Pseudomonadati</taxon>
        <taxon>Pseudomonadota</taxon>
        <taxon>Alphaproteobacteria</taxon>
        <taxon>Hyphomicrobiales</taxon>
        <taxon>Bartonellaceae</taxon>
        <taxon>Bartonella</taxon>
    </lineage>
</organism>
<evidence type="ECO:0000313" key="3">
    <source>
        <dbReference type="Proteomes" id="UP000253846"/>
    </source>
</evidence>
<keyword evidence="1" id="KW-0812">Transmembrane</keyword>
<accession>A0A336NEB4</accession>
<dbReference type="AlphaFoldDB" id="A0A336NEB4"/>
<feature type="transmembrane region" description="Helical" evidence="1">
    <location>
        <begin position="33"/>
        <end position="50"/>
    </location>
</feature>
<proteinExistence type="predicted"/>
<gene>
    <name evidence="2" type="ORF">NCTC12860_01761</name>
</gene>
<evidence type="ECO:0000313" key="2">
    <source>
        <dbReference type="EMBL" id="SSZ40612.1"/>
    </source>
</evidence>
<reference evidence="2 3" key="1">
    <citation type="submission" date="2018-06" db="EMBL/GenBank/DDBJ databases">
        <authorList>
            <consortium name="Pathogen Informatics"/>
            <person name="Doyle S."/>
        </authorList>
    </citation>
    <scope>NUCLEOTIDE SEQUENCE [LARGE SCALE GENOMIC DNA]</scope>
    <source>
        <strain evidence="2 3">NCTC12860</strain>
    </source>
</reference>
<protein>
    <submittedName>
        <fullName evidence="2">Uncharacterized protein</fullName>
    </submittedName>
</protein>
<evidence type="ECO:0000256" key="1">
    <source>
        <dbReference type="SAM" id="Phobius"/>
    </source>
</evidence>
<keyword evidence="1" id="KW-0472">Membrane</keyword>